<comment type="caution">
    <text evidence="1">The sequence shown here is derived from an EMBL/GenBank/DDBJ whole genome shotgun (WGS) entry which is preliminary data.</text>
</comment>
<dbReference type="EMBL" id="BAAAHQ010000011">
    <property type="protein sequence ID" value="GAA0926301.1"/>
    <property type="molecule type" value="Genomic_DNA"/>
</dbReference>
<proteinExistence type="predicted"/>
<reference evidence="2" key="1">
    <citation type="journal article" date="2019" name="Int. J. Syst. Evol. Microbiol.">
        <title>The Global Catalogue of Microorganisms (GCM) 10K type strain sequencing project: providing services to taxonomists for standard genome sequencing and annotation.</title>
        <authorList>
            <consortium name="The Broad Institute Genomics Platform"/>
            <consortium name="The Broad Institute Genome Sequencing Center for Infectious Disease"/>
            <person name="Wu L."/>
            <person name="Ma J."/>
        </authorList>
    </citation>
    <scope>NUCLEOTIDE SEQUENCE [LARGE SCALE GENOMIC DNA]</scope>
    <source>
        <strain evidence="2">JCM 11136</strain>
    </source>
</reference>
<protein>
    <submittedName>
        <fullName evidence="1">Uncharacterized protein</fullName>
    </submittedName>
</protein>
<keyword evidence="2" id="KW-1185">Reference proteome</keyword>
<name>A0ABP3ZRU5_9ACTN</name>
<evidence type="ECO:0000313" key="2">
    <source>
        <dbReference type="Proteomes" id="UP001501578"/>
    </source>
</evidence>
<evidence type="ECO:0000313" key="1">
    <source>
        <dbReference type="EMBL" id="GAA0926301.1"/>
    </source>
</evidence>
<dbReference type="RefSeq" id="WP_343950274.1">
    <property type="nucleotide sequence ID" value="NZ_BAAAHQ010000011.1"/>
</dbReference>
<gene>
    <name evidence="1" type="ORF">GCM10009560_28210</name>
</gene>
<sequence>MRARPTVSTEDVLEYGWHRGTFMIEADTTLGETYRKLFLGRRRPRRPLRGTAARETAAMCLR</sequence>
<organism evidence="1 2">
    <name type="scientific">Nonomuraea longicatena</name>
    <dbReference type="NCBI Taxonomy" id="83682"/>
    <lineage>
        <taxon>Bacteria</taxon>
        <taxon>Bacillati</taxon>
        <taxon>Actinomycetota</taxon>
        <taxon>Actinomycetes</taxon>
        <taxon>Streptosporangiales</taxon>
        <taxon>Streptosporangiaceae</taxon>
        <taxon>Nonomuraea</taxon>
    </lineage>
</organism>
<accession>A0ABP3ZRU5</accession>
<dbReference type="Proteomes" id="UP001501578">
    <property type="component" value="Unassembled WGS sequence"/>
</dbReference>